<name>A0A4S4LDU2_9AGAM</name>
<feature type="domain" description="AAA-ATPase-like" evidence="1">
    <location>
        <begin position="40"/>
        <end position="238"/>
    </location>
</feature>
<accession>A0A4S4LDU2</accession>
<dbReference type="Proteomes" id="UP000308199">
    <property type="component" value="Unassembled WGS sequence"/>
</dbReference>
<sequence>MPITRASVKKTRSQATEASRHISIKDDLATSVWDFETRLTSCDCVDKTSVILAFLKTLYPIHLVLRPRRCGKTTLLTMFRHEPLRTCRAFFEIGTEEDVQKRRSMFSTTPTSVSMSPIFETYFAQHPVIWIDFFAVRGTNLEDMRISFDRIVREEFIRQRRLGHFDHLNDEFREEVRKAVDGTELNGAHAFTALAEVLYIATKKKVILLIDEYDTPIVDSAEGGYRKDSMKGLNSIHGTVMAGILRIQQTGFLSGFNNLTTYTLNSALEMEEENPYSKALLFTSEEVEALYNHYNEKEKFPFTLRKLKQWYGGYYAARDIELFNPWSVCCALERRSLKGYWTASGVDNLLLRHVMNSGVFQDALDALIDGKDVEALIGNPKVGIEDDMDLEDILDLMVYSGYLRREGRFVKIPNLELRVTFFAWSEQDGGHGRMDILIEEIGGRKAVILELKISHADSKKGRIVQTLKSLANKAIQQIEERKYRARFDDPIVELREYGIALSGKKCEIRVNIMHREYGDVWKVRKTVMA</sequence>
<gene>
    <name evidence="2" type="ORF">EW145_g2152</name>
</gene>
<evidence type="ECO:0000313" key="3">
    <source>
        <dbReference type="Proteomes" id="UP000308199"/>
    </source>
</evidence>
<evidence type="ECO:0000313" key="2">
    <source>
        <dbReference type="EMBL" id="THH09248.1"/>
    </source>
</evidence>
<dbReference type="AlphaFoldDB" id="A0A4S4LDU2"/>
<dbReference type="InterPro" id="IPR018631">
    <property type="entry name" value="AAA-ATPase-like_dom"/>
</dbReference>
<dbReference type="SUPFAM" id="SSF52540">
    <property type="entry name" value="P-loop containing nucleoside triphosphate hydrolases"/>
    <property type="match status" value="1"/>
</dbReference>
<dbReference type="PANTHER" id="PTHR34825">
    <property type="entry name" value="CONSERVED PROTEIN, WITH A WEAK D-GALACTARATE DEHYDRATASE/ALTRONATE HYDROLASE DOMAIN"/>
    <property type="match status" value="1"/>
</dbReference>
<dbReference type="InterPro" id="IPR027417">
    <property type="entry name" value="P-loop_NTPase"/>
</dbReference>
<reference evidence="2 3" key="1">
    <citation type="submission" date="2019-02" db="EMBL/GenBank/DDBJ databases">
        <title>Genome sequencing of the rare red list fungi Phellinidium pouzarii.</title>
        <authorList>
            <person name="Buettner E."/>
            <person name="Kellner H."/>
        </authorList>
    </citation>
    <scope>NUCLEOTIDE SEQUENCE [LARGE SCALE GENOMIC DNA]</scope>
    <source>
        <strain evidence="2 3">DSM 108285</strain>
    </source>
</reference>
<dbReference type="Pfam" id="PF08011">
    <property type="entry name" value="PDDEXK_9"/>
    <property type="match status" value="1"/>
</dbReference>
<proteinExistence type="predicted"/>
<comment type="caution">
    <text evidence="2">The sequence shown here is derived from an EMBL/GenBank/DDBJ whole genome shotgun (WGS) entry which is preliminary data.</text>
</comment>
<dbReference type="PANTHER" id="PTHR34825:SF1">
    <property type="entry name" value="AAA-ATPASE-LIKE DOMAIN-CONTAINING PROTEIN"/>
    <property type="match status" value="1"/>
</dbReference>
<protein>
    <recommendedName>
        <fullName evidence="1">AAA-ATPase-like domain-containing protein</fullName>
    </recommendedName>
</protein>
<dbReference type="EMBL" id="SGPK01000070">
    <property type="protein sequence ID" value="THH09248.1"/>
    <property type="molecule type" value="Genomic_DNA"/>
</dbReference>
<organism evidence="2 3">
    <name type="scientific">Phellinidium pouzarii</name>
    <dbReference type="NCBI Taxonomy" id="167371"/>
    <lineage>
        <taxon>Eukaryota</taxon>
        <taxon>Fungi</taxon>
        <taxon>Dikarya</taxon>
        <taxon>Basidiomycota</taxon>
        <taxon>Agaricomycotina</taxon>
        <taxon>Agaricomycetes</taxon>
        <taxon>Hymenochaetales</taxon>
        <taxon>Hymenochaetaceae</taxon>
        <taxon>Phellinidium</taxon>
    </lineage>
</organism>
<dbReference type="InterPro" id="IPR012547">
    <property type="entry name" value="PDDEXK_9"/>
</dbReference>
<dbReference type="Pfam" id="PF09820">
    <property type="entry name" value="AAA-ATPase_like"/>
    <property type="match status" value="1"/>
</dbReference>
<evidence type="ECO:0000259" key="1">
    <source>
        <dbReference type="Pfam" id="PF09820"/>
    </source>
</evidence>
<dbReference type="OrthoDB" id="2143434at2759"/>
<keyword evidence="3" id="KW-1185">Reference proteome</keyword>